<comment type="caution">
    <text evidence="3">The sequence shown here is derived from an EMBL/GenBank/DDBJ whole genome shotgun (WGS) entry which is preliminary data.</text>
</comment>
<gene>
    <name evidence="3" type="ORF">FHP24_27275</name>
</gene>
<organism evidence="3 4">
    <name type="scientific">Aliirhizobium smilacinae</name>
    <dbReference type="NCBI Taxonomy" id="1395944"/>
    <lineage>
        <taxon>Bacteria</taxon>
        <taxon>Pseudomonadati</taxon>
        <taxon>Pseudomonadota</taxon>
        <taxon>Alphaproteobacteria</taxon>
        <taxon>Hyphomicrobiales</taxon>
        <taxon>Rhizobiaceae</taxon>
        <taxon>Aliirhizobium</taxon>
    </lineage>
</organism>
<feature type="coiled-coil region" evidence="1">
    <location>
        <begin position="98"/>
        <end position="128"/>
    </location>
</feature>
<proteinExistence type="predicted"/>
<dbReference type="AlphaFoldDB" id="A0A5C4X8R6"/>
<dbReference type="EMBL" id="VDMN01000011">
    <property type="protein sequence ID" value="TNM59875.1"/>
    <property type="molecule type" value="Genomic_DNA"/>
</dbReference>
<sequence length="137" mass="14687">MADETRDSVNTETSTAETTAPVAEPKKLRAPRGSKSAATIETDETTADPAAAVPSKRAKATRAKKTKPSGADAKRVKQTRKSRASAAFPNAIAAPVTASDEMADLLQLEEENQKLRKQLAEKLRTENADLRKRLGVS</sequence>
<accession>A0A5C4X8R6</accession>
<evidence type="ECO:0000256" key="2">
    <source>
        <dbReference type="SAM" id="MobiDB-lite"/>
    </source>
</evidence>
<keyword evidence="1" id="KW-0175">Coiled coil</keyword>
<keyword evidence="4" id="KW-1185">Reference proteome</keyword>
<evidence type="ECO:0000313" key="4">
    <source>
        <dbReference type="Proteomes" id="UP000311605"/>
    </source>
</evidence>
<protein>
    <submittedName>
        <fullName evidence="3">Transcriptional regulator</fullName>
    </submittedName>
</protein>
<feature type="compositionally biased region" description="Basic residues" evidence="2">
    <location>
        <begin position="56"/>
        <end position="67"/>
    </location>
</feature>
<evidence type="ECO:0000313" key="3">
    <source>
        <dbReference type="EMBL" id="TNM59875.1"/>
    </source>
</evidence>
<dbReference type="Proteomes" id="UP000311605">
    <property type="component" value="Unassembled WGS sequence"/>
</dbReference>
<feature type="region of interest" description="Disordered" evidence="2">
    <location>
        <begin position="1"/>
        <end position="88"/>
    </location>
</feature>
<reference evidence="3 4" key="1">
    <citation type="submission" date="2019-06" db="EMBL/GenBank/DDBJ databases">
        <title>The draft genome of Rhizobium smilacinae PTYR-5.</title>
        <authorList>
            <person name="Liu L."/>
            <person name="Li L."/>
            <person name="Zhang X."/>
        </authorList>
    </citation>
    <scope>NUCLEOTIDE SEQUENCE [LARGE SCALE GENOMIC DNA]</scope>
    <source>
        <strain evidence="3 4">PTYR-5</strain>
    </source>
</reference>
<evidence type="ECO:0000256" key="1">
    <source>
        <dbReference type="SAM" id="Coils"/>
    </source>
</evidence>
<dbReference type="OrthoDB" id="8454019at2"/>
<name>A0A5C4X8R6_9HYPH</name>
<dbReference type="RefSeq" id="WP_139679399.1">
    <property type="nucleotide sequence ID" value="NZ_VDMN01000011.1"/>
</dbReference>